<dbReference type="AlphaFoldDB" id="A0A7G6VW16"/>
<evidence type="ECO:0000313" key="1">
    <source>
        <dbReference type="EMBL" id="QNE05931.1"/>
    </source>
</evidence>
<organism evidence="1 2">
    <name type="scientific">Croceicoccus marinus</name>
    <dbReference type="NCBI Taxonomy" id="450378"/>
    <lineage>
        <taxon>Bacteria</taxon>
        <taxon>Pseudomonadati</taxon>
        <taxon>Pseudomonadota</taxon>
        <taxon>Alphaproteobacteria</taxon>
        <taxon>Sphingomonadales</taxon>
        <taxon>Erythrobacteraceae</taxon>
        <taxon>Croceicoccus</taxon>
    </lineage>
</organism>
<dbReference type="EMBL" id="CP060052">
    <property type="protein sequence ID" value="QNE05931.1"/>
    <property type="molecule type" value="Genomic_DNA"/>
</dbReference>
<protein>
    <submittedName>
        <fullName evidence="1">Uncharacterized protein</fullName>
    </submittedName>
</protein>
<reference evidence="1 2" key="1">
    <citation type="submission" date="2020-08" db="EMBL/GenBank/DDBJ databases">
        <authorList>
            <person name="Liu G."/>
            <person name="Sun C."/>
        </authorList>
    </citation>
    <scope>NUCLEOTIDE SEQUENCE [LARGE SCALE GENOMIC DNA]</scope>
    <source>
        <strain evidence="1 2">OT19</strain>
    </source>
</reference>
<dbReference type="RefSeq" id="WP_185884978.1">
    <property type="nucleotide sequence ID" value="NZ_CP060052.1"/>
</dbReference>
<dbReference type="Proteomes" id="UP000515297">
    <property type="component" value="Chromosome"/>
</dbReference>
<sequence>MHVRRSDSRDRIDLAERMFRHESQAQQFADPVFAVDAKREGGLVLPPDVGRGDHQREMVRAFALAPPASGCAWAGAGMAAENAPAA</sequence>
<gene>
    <name evidence="1" type="ORF">H4O24_04545</name>
</gene>
<evidence type="ECO:0000313" key="2">
    <source>
        <dbReference type="Proteomes" id="UP000515297"/>
    </source>
</evidence>
<accession>A0A7G6VW16</accession>
<name>A0A7G6VW16_9SPHN</name>
<proteinExistence type="predicted"/>